<evidence type="ECO:0000313" key="1">
    <source>
        <dbReference type="EMBL" id="MBJ6364010.1"/>
    </source>
</evidence>
<protein>
    <submittedName>
        <fullName evidence="1">Uncharacterized protein</fullName>
    </submittedName>
</protein>
<dbReference type="Proteomes" id="UP000640274">
    <property type="component" value="Unassembled WGS sequence"/>
</dbReference>
<sequence length="46" mass="5312">MIMFYVLFAIIVLGIVSVDVHLRAIRKSNEEIVELLRAQSKSRESH</sequence>
<dbReference type="EMBL" id="JAELUP010000113">
    <property type="protein sequence ID" value="MBJ6364010.1"/>
    <property type="molecule type" value="Genomic_DNA"/>
</dbReference>
<dbReference type="AlphaFoldDB" id="A0A934JBY5"/>
<name>A0A934JBY5_9BACL</name>
<organism evidence="1 2">
    <name type="scientific">Paenibacillus roseus</name>
    <dbReference type="NCBI Taxonomy" id="2798579"/>
    <lineage>
        <taxon>Bacteria</taxon>
        <taxon>Bacillati</taxon>
        <taxon>Bacillota</taxon>
        <taxon>Bacilli</taxon>
        <taxon>Bacillales</taxon>
        <taxon>Paenibacillaceae</taxon>
        <taxon>Paenibacillus</taxon>
    </lineage>
</organism>
<dbReference type="RefSeq" id="WP_199021617.1">
    <property type="nucleotide sequence ID" value="NZ_JAELUP010000113.1"/>
</dbReference>
<accession>A0A934JBY5</accession>
<proteinExistence type="predicted"/>
<evidence type="ECO:0000313" key="2">
    <source>
        <dbReference type="Proteomes" id="UP000640274"/>
    </source>
</evidence>
<gene>
    <name evidence="1" type="ORF">JFN88_22595</name>
</gene>
<comment type="caution">
    <text evidence="1">The sequence shown here is derived from an EMBL/GenBank/DDBJ whole genome shotgun (WGS) entry which is preliminary data.</text>
</comment>
<keyword evidence="2" id="KW-1185">Reference proteome</keyword>
<reference evidence="1" key="1">
    <citation type="submission" date="2020-12" db="EMBL/GenBank/DDBJ databases">
        <authorList>
            <person name="Huq M.A."/>
        </authorList>
    </citation>
    <scope>NUCLEOTIDE SEQUENCE</scope>
    <source>
        <strain evidence="1">MAHUQ-46</strain>
    </source>
</reference>